<dbReference type="SUPFAM" id="SSF53448">
    <property type="entry name" value="Nucleotide-diphospho-sugar transferases"/>
    <property type="match status" value="1"/>
</dbReference>
<dbReference type="Pfam" id="PF13641">
    <property type="entry name" value="Glyco_tranf_2_3"/>
    <property type="match status" value="1"/>
</dbReference>
<keyword evidence="5" id="KW-0812">Transmembrane</keyword>
<sequence>MFMATLLQFHDRSTPARQTPRVHVLLGRQLVRMGAIRADQLLKALRLQPTLDAPIGEILMAEGWVEPDQIETALAAQHRLPRADLHRDPPESSLCRSLPSSFWLHHRVIPWKRQDGRVLVATSRPDQFEALRGPLGDVFGDTAPVLAGDAMIAAAIAAEFSQDLAASASERVAPEYSCRNWRHTNRTILPAVLVLMVLALALAPAQVFAMLCVLAVASLTLFAVLKLVAASANFLAPIPDAGPPAMPAGKPLPRVSVLVPLFREREILGDLLARLDLLTYPRALLEVILVLEQEDDVTRATLSEHSLPGWIRVIEVPAHGGLTTKPRAMNYALDFCRGDIIGVWDAEDAPEPDQIETVAARFAVAPPEVVCLQGVLDYYNPRTNWLARCFTIEYSAWFRVILPGIARLGLVVPLGGTTLFFRRSVLEELGGWDAHNVTEDADLGVRLCRAGYRTEMIPTTTYEEANCRPWPWIKQRSRWLKGFMVTYLVHMRDPLGLLRDLGPWRFLGVQTFFIGTLSQFLLAPALWSFWLILAGQPHPLLTGLASSTVMGLCALFLAVEVLGIILGAAGVWRGGRRSLALFVPTMIFYFPLGCIAAYKALYELLMRPFYWDKTQHGHAAPETGSPAQPVAQPVPGPDPVGAIP</sequence>
<dbReference type="SUPFAM" id="SSF160246">
    <property type="entry name" value="EspE N-terminal domain-like"/>
    <property type="match status" value="1"/>
</dbReference>
<evidence type="ECO:0000256" key="5">
    <source>
        <dbReference type="SAM" id="Phobius"/>
    </source>
</evidence>
<dbReference type="Pfam" id="PF05157">
    <property type="entry name" value="MshEN"/>
    <property type="match status" value="1"/>
</dbReference>
<keyword evidence="2" id="KW-0328">Glycosyltransferase</keyword>
<evidence type="ECO:0000256" key="2">
    <source>
        <dbReference type="ARBA" id="ARBA00022676"/>
    </source>
</evidence>
<dbReference type="EMBL" id="FTPS01000001">
    <property type="protein sequence ID" value="SIT77521.1"/>
    <property type="molecule type" value="Genomic_DNA"/>
</dbReference>
<dbReference type="STRING" id="515897.SAMN05421849_0758"/>
<comment type="similarity">
    <text evidence="1">Belongs to the glycosyltransferase 2 family.</text>
</comment>
<name>A0A1R3WH45_9RHOB</name>
<keyword evidence="3" id="KW-0808">Transferase</keyword>
<keyword evidence="8" id="KW-1185">Reference proteome</keyword>
<dbReference type="InterPro" id="IPR029044">
    <property type="entry name" value="Nucleotide-diphossugar_trans"/>
</dbReference>
<dbReference type="Gene3D" id="3.30.300.160">
    <property type="entry name" value="Type II secretion system, protein E, N-terminal domain"/>
    <property type="match status" value="1"/>
</dbReference>
<dbReference type="GO" id="GO:0016757">
    <property type="term" value="F:glycosyltransferase activity"/>
    <property type="evidence" value="ECO:0007669"/>
    <property type="project" value="UniProtKB-KW"/>
</dbReference>
<evidence type="ECO:0000259" key="6">
    <source>
        <dbReference type="Pfam" id="PF05157"/>
    </source>
</evidence>
<dbReference type="Proteomes" id="UP000192455">
    <property type="component" value="Unassembled WGS sequence"/>
</dbReference>
<organism evidence="7 8">
    <name type="scientific">Pontibaca methylaminivorans</name>
    <dbReference type="NCBI Taxonomy" id="515897"/>
    <lineage>
        <taxon>Bacteria</taxon>
        <taxon>Pseudomonadati</taxon>
        <taxon>Pseudomonadota</taxon>
        <taxon>Alphaproteobacteria</taxon>
        <taxon>Rhodobacterales</taxon>
        <taxon>Roseobacteraceae</taxon>
        <taxon>Pontibaca</taxon>
    </lineage>
</organism>
<feature type="domain" description="Type II secretion system protein GspE N-terminal" evidence="6">
    <location>
        <begin position="78"/>
        <end position="158"/>
    </location>
</feature>
<feature type="transmembrane region" description="Helical" evidence="5">
    <location>
        <begin position="579"/>
        <end position="601"/>
    </location>
</feature>
<evidence type="ECO:0000313" key="7">
    <source>
        <dbReference type="EMBL" id="SIT77521.1"/>
    </source>
</evidence>
<dbReference type="CDD" id="cd06427">
    <property type="entry name" value="CESA_like_2"/>
    <property type="match status" value="1"/>
</dbReference>
<evidence type="ECO:0000256" key="3">
    <source>
        <dbReference type="ARBA" id="ARBA00022679"/>
    </source>
</evidence>
<evidence type="ECO:0000313" key="8">
    <source>
        <dbReference type="Proteomes" id="UP000192455"/>
    </source>
</evidence>
<feature type="transmembrane region" description="Helical" evidence="5">
    <location>
        <begin position="188"/>
        <end position="207"/>
    </location>
</feature>
<feature type="transmembrane region" description="Helical" evidence="5">
    <location>
        <begin position="549"/>
        <end position="572"/>
    </location>
</feature>
<accession>A0A1R3WH45</accession>
<dbReference type="AlphaFoldDB" id="A0A1R3WH45"/>
<keyword evidence="5" id="KW-0472">Membrane</keyword>
<evidence type="ECO:0000256" key="1">
    <source>
        <dbReference type="ARBA" id="ARBA00006739"/>
    </source>
</evidence>
<evidence type="ECO:0000256" key="4">
    <source>
        <dbReference type="SAM" id="MobiDB-lite"/>
    </source>
</evidence>
<dbReference type="PANTHER" id="PTHR43630">
    <property type="entry name" value="POLY-BETA-1,6-N-ACETYL-D-GLUCOSAMINE SYNTHASE"/>
    <property type="match status" value="1"/>
</dbReference>
<proteinExistence type="inferred from homology"/>
<reference evidence="7 8" key="1">
    <citation type="submission" date="2017-01" db="EMBL/GenBank/DDBJ databases">
        <authorList>
            <person name="Mah S.A."/>
            <person name="Swanson W.J."/>
            <person name="Moy G.W."/>
            <person name="Vacquier V.D."/>
        </authorList>
    </citation>
    <scope>NUCLEOTIDE SEQUENCE [LARGE SCALE GENOMIC DNA]</scope>
    <source>
        <strain evidence="7 8">DSM 21219</strain>
    </source>
</reference>
<feature type="transmembrane region" description="Helical" evidence="5">
    <location>
        <begin position="506"/>
        <end position="529"/>
    </location>
</feature>
<dbReference type="InterPro" id="IPR037257">
    <property type="entry name" value="T2SS_E_N_sf"/>
</dbReference>
<protein>
    <recommendedName>
        <fullName evidence="6">Type II secretion system protein GspE N-terminal domain-containing protein</fullName>
    </recommendedName>
</protein>
<dbReference type="InterPro" id="IPR007831">
    <property type="entry name" value="T2SS_GspE_N"/>
</dbReference>
<keyword evidence="5" id="KW-1133">Transmembrane helix</keyword>
<dbReference type="Gene3D" id="3.90.550.10">
    <property type="entry name" value="Spore Coat Polysaccharide Biosynthesis Protein SpsA, Chain A"/>
    <property type="match status" value="1"/>
</dbReference>
<feature type="transmembrane region" description="Helical" evidence="5">
    <location>
        <begin position="213"/>
        <end position="236"/>
    </location>
</feature>
<feature type="region of interest" description="Disordered" evidence="4">
    <location>
        <begin position="620"/>
        <end position="644"/>
    </location>
</feature>
<gene>
    <name evidence="7" type="ORF">SAMN05421849_0758</name>
</gene>
<dbReference type="PANTHER" id="PTHR43630:SF1">
    <property type="entry name" value="POLY-BETA-1,6-N-ACETYL-D-GLUCOSAMINE SYNTHASE"/>
    <property type="match status" value="1"/>
</dbReference>